<feature type="transmembrane region" description="Helical" evidence="7">
    <location>
        <begin position="40"/>
        <end position="58"/>
    </location>
</feature>
<feature type="region of interest" description="Disordered" evidence="6">
    <location>
        <begin position="292"/>
        <end position="357"/>
    </location>
</feature>
<evidence type="ECO:0000256" key="3">
    <source>
        <dbReference type="ARBA" id="ARBA00022989"/>
    </source>
</evidence>
<dbReference type="AlphaFoldDB" id="A0A438NG18"/>
<dbReference type="VEuPathDB" id="FungiDB:PV10_07192"/>
<evidence type="ECO:0000313" key="9">
    <source>
        <dbReference type="EMBL" id="RVX74672.1"/>
    </source>
</evidence>
<dbReference type="PANTHER" id="PTHR33048:SF55">
    <property type="entry name" value="INTEGRAL MEMBRANE PROTEIN"/>
    <property type="match status" value="1"/>
</dbReference>
<evidence type="ECO:0000256" key="7">
    <source>
        <dbReference type="SAM" id="Phobius"/>
    </source>
</evidence>
<feature type="compositionally biased region" description="Low complexity" evidence="6">
    <location>
        <begin position="444"/>
        <end position="466"/>
    </location>
</feature>
<dbReference type="EMBL" id="NAJM01000004">
    <property type="protein sequence ID" value="RVX74672.1"/>
    <property type="molecule type" value="Genomic_DNA"/>
</dbReference>
<evidence type="ECO:0000256" key="2">
    <source>
        <dbReference type="ARBA" id="ARBA00022692"/>
    </source>
</evidence>
<feature type="region of interest" description="Disordered" evidence="6">
    <location>
        <begin position="612"/>
        <end position="659"/>
    </location>
</feature>
<dbReference type="InterPro" id="IPR049326">
    <property type="entry name" value="Rhodopsin_dom_fungi"/>
</dbReference>
<feature type="compositionally biased region" description="Low complexity" evidence="6">
    <location>
        <begin position="510"/>
        <end position="545"/>
    </location>
</feature>
<feature type="compositionally biased region" description="Basic and acidic residues" evidence="6">
    <location>
        <begin position="492"/>
        <end position="505"/>
    </location>
</feature>
<feature type="transmembrane region" description="Helical" evidence="7">
    <location>
        <begin position="118"/>
        <end position="139"/>
    </location>
</feature>
<reference evidence="9 10" key="1">
    <citation type="submission" date="2017-03" db="EMBL/GenBank/DDBJ databases">
        <title>Genomes of endolithic fungi from Antarctica.</title>
        <authorList>
            <person name="Coleine C."/>
            <person name="Masonjones S."/>
            <person name="Stajich J.E."/>
        </authorList>
    </citation>
    <scope>NUCLEOTIDE SEQUENCE [LARGE SCALE GENOMIC DNA]</scope>
    <source>
        <strain evidence="9 10">CCFEE 6314</strain>
    </source>
</reference>
<dbReference type="Proteomes" id="UP000288859">
    <property type="component" value="Unassembled WGS sequence"/>
</dbReference>
<evidence type="ECO:0000256" key="4">
    <source>
        <dbReference type="ARBA" id="ARBA00023136"/>
    </source>
</evidence>
<feature type="compositionally biased region" description="Low complexity" evidence="6">
    <location>
        <begin position="301"/>
        <end position="322"/>
    </location>
</feature>
<feature type="compositionally biased region" description="Polar residues" evidence="6">
    <location>
        <begin position="325"/>
        <end position="335"/>
    </location>
</feature>
<name>A0A438NG18_EXOME</name>
<comment type="subcellular location">
    <subcellularLocation>
        <location evidence="1">Membrane</location>
        <topology evidence="1">Multi-pass membrane protein</topology>
    </subcellularLocation>
</comment>
<feature type="compositionally biased region" description="Basic and acidic residues" evidence="6">
    <location>
        <begin position="616"/>
        <end position="651"/>
    </location>
</feature>
<dbReference type="InterPro" id="IPR052337">
    <property type="entry name" value="SAT4-like"/>
</dbReference>
<feature type="region of interest" description="Disordered" evidence="6">
    <location>
        <begin position="369"/>
        <end position="410"/>
    </location>
</feature>
<keyword evidence="4 7" id="KW-0472">Membrane</keyword>
<dbReference type="GO" id="GO:0016020">
    <property type="term" value="C:membrane"/>
    <property type="evidence" value="ECO:0007669"/>
    <property type="project" value="UniProtKB-SubCell"/>
</dbReference>
<evidence type="ECO:0000256" key="1">
    <source>
        <dbReference type="ARBA" id="ARBA00004141"/>
    </source>
</evidence>
<feature type="region of interest" description="Disordered" evidence="6">
    <location>
        <begin position="444"/>
        <end position="469"/>
    </location>
</feature>
<proteinExistence type="inferred from homology"/>
<accession>A0A438NG18</accession>
<evidence type="ECO:0000256" key="6">
    <source>
        <dbReference type="SAM" id="MobiDB-lite"/>
    </source>
</evidence>
<feature type="transmembrane region" description="Helical" evidence="7">
    <location>
        <begin position="6"/>
        <end position="28"/>
    </location>
</feature>
<evidence type="ECO:0000313" key="10">
    <source>
        <dbReference type="Proteomes" id="UP000288859"/>
    </source>
</evidence>
<comment type="similarity">
    <text evidence="5">Belongs to the SAT4 family.</text>
</comment>
<dbReference type="PANTHER" id="PTHR33048">
    <property type="entry name" value="PTH11-LIKE INTEGRAL MEMBRANE PROTEIN (AFU_ORTHOLOGUE AFUA_5G11245)"/>
    <property type="match status" value="1"/>
</dbReference>
<feature type="compositionally biased region" description="Low complexity" evidence="6">
    <location>
        <begin position="337"/>
        <end position="356"/>
    </location>
</feature>
<feature type="transmembrane region" description="Helical" evidence="7">
    <location>
        <begin position="159"/>
        <end position="184"/>
    </location>
</feature>
<feature type="transmembrane region" description="Helical" evidence="7">
    <location>
        <begin position="196"/>
        <end position="216"/>
    </location>
</feature>
<comment type="caution">
    <text evidence="9">The sequence shown here is derived from an EMBL/GenBank/DDBJ whole genome shotgun (WGS) entry which is preliminary data.</text>
</comment>
<keyword evidence="2 7" id="KW-0812">Transmembrane</keyword>
<protein>
    <recommendedName>
        <fullName evidence="8">Rhodopsin domain-containing protein</fullName>
    </recommendedName>
</protein>
<organism evidence="9 10">
    <name type="scientific">Exophiala mesophila</name>
    <name type="common">Black yeast-like fungus</name>
    <dbReference type="NCBI Taxonomy" id="212818"/>
    <lineage>
        <taxon>Eukaryota</taxon>
        <taxon>Fungi</taxon>
        <taxon>Dikarya</taxon>
        <taxon>Ascomycota</taxon>
        <taxon>Pezizomycotina</taxon>
        <taxon>Eurotiomycetes</taxon>
        <taxon>Chaetothyriomycetidae</taxon>
        <taxon>Chaetothyriales</taxon>
        <taxon>Herpotrichiellaceae</taxon>
        <taxon>Exophiala</taxon>
    </lineage>
</organism>
<feature type="domain" description="Rhodopsin" evidence="8">
    <location>
        <begin position="24"/>
        <end position="257"/>
    </location>
</feature>
<evidence type="ECO:0000259" key="8">
    <source>
        <dbReference type="Pfam" id="PF20684"/>
    </source>
</evidence>
<dbReference type="OrthoDB" id="4120061at2759"/>
<dbReference type="Pfam" id="PF20684">
    <property type="entry name" value="Fung_rhodopsin"/>
    <property type="match status" value="1"/>
</dbReference>
<gene>
    <name evidence="9" type="ORF">B0A52_01799</name>
</gene>
<feature type="region of interest" description="Disordered" evidence="6">
    <location>
        <begin position="484"/>
        <end position="545"/>
    </location>
</feature>
<evidence type="ECO:0000256" key="5">
    <source>
        <dbReference type="ARBA" id="ARBA00038359"/>
    </source>
</evidence>
<keyword evidence="3 7" id="KW-1133">Transmembrane helix</keyword>
<sequence length="659" mass="70676">MASLAPYAAAAVALTVLATCCVAARLFVRLAFVKNVGVDDCLIFLALAASIALTVVTAKTNFNTTPDDASEEESSYGAQVSELWSSNLTYNLAVLLLKDSLLLQYLRFSIDVGYRRACWALAGIITAYGVSALLVGIFSCSPIPAAWNSSISNARCIDLLAFWLFNASFNSATDIIICVLPIPVLKALSLSRKQTIVLILLFLLGAFICAASIIRLSAVYTSTVNNAAGQTISLWSTIEVNSGIICACLPSLRHPVTQFTPRFLAGRQKPRQDSVRSHTSVHFMVKNSKSIFHSPDVTRPSLSTSNTSTSHTSSNNGNNNLLEVPSSSLNDQVVGQPSPDLSITSSTTDPSSTPTSFLFDIESQQPVDAITRLPSIRQIPNTVDDDDDEKPLPTLPTLPAPAARPSGPRPLPLPFIGSQVFAMRSHKVRYEPRTVLPLACIPESSTSAGGSGSSNSGSNGASSSSSPFHRSNIITKTLCGKKGTCGNHSHSHNQDHDHESHDRTFKTINTSPSKTSTKTPSSSSPSKSPFQSPSPSKPRLSSSSSIISTSLSLTSFSSSPTPTPAPTFNSAAMTDVTNNRNTLYGNIAPWDACPCPGSKTYSYEIVGGPRALQDSATRDMSTRERMRREKERARRAARRVQEQKENDERSRPMGPRGMG</sequence>